<name>F4W3X0_ACREC</name>
<dbReference type="EMBL" id="GL887490">
    <property type="protein sequence ID" value="EGI71105.1"/>
    <property type="molecule type" value="Genomic_DNA"/>
</dbReference>
<organism evidence="2">
    <name type="scientific">Acromyrmex echinatior</name>
    <name type="common">Panamanian leafcutter ant</name>
    <name type="synonym">Acromyrmex octospinosus echinatior</name>
    <dbReference type="NCBI Taxonomy" id="103372"/>
    <lineage>
        <taxon>Eukaryota</taxon>
        <taxon>Metazoa</taxon>
        <taxon>Ecdysozoa</taxon>
        <taxon>Arthropoda</taxon>
        <taxon>Hexapoda</taxon>
        <taxon>Insecta</taxon>
        <taxon>Pterygota</taxon>
        <taxon>Neoptera</taxon>
        <taxon>Endopterygota</taxon>
        <taxon>Hymenoptera</taxon>
        <taxon>Apocrita</taxon>
        <taxon>Aculeata</taxon>
        <taxon>Formicoidea</taxon>
        <taxon>Formicidae</taxon>
        <taxon>Myrmicinae</taxon>
        <taxon>Acromyrmex</taxon>
    </lineage>
</organism>
<protein>
    <submittedName>
        <fullName evidence="1">Uncharacterized protein</fullName>
    </submittedName>
</protein>
<gene>
    <name evidence="1" type="ORF">G5I_00071</name>
</gene>
<sequence>MQHIAGCICQCDDSYDNAQNVHDSDWHRSRREEKKNPLSRYLFSTHVASIGRDLAGYNRQRDYYWLRLSGTCGNDIPFSGSDFRAPKTARHAVACVGRAFSIWIDDGARSTHIERHAFIGVVTFAPDLSQPPSSGDGERPTRLKRSHLDEKAVERVLDTRSRYTTIIAIRVLRERQRSSKYLTRECLRSINAECRADSPGMHSIASYQIDIEFVQCSRSSPWSLPVSSFVGLARCFGDTRPVAHARPGKDPRVTLAVVVELVRGEKKSRGSAAGKARAFDRRA</sequence>
<dbReference type="Proteomes" id="UP000007755">
    <property type="component" value="Unassembled WGS sequence"/>
</dbReference>
<dbReference type="AlphaFoldDB" id="F4W3X0"/>
<accession>F4W3X0</accession>
<evidence type="ECO:0000313" key="2">
    <source>
        <dbReference type="Proteomes" id="UP000007755"/>
    </source>
</evidence>
<reference evidence="1" key="1">
    <citation type="submission" date="2011-02" db="EMBL/GenBank/DDBJ databases">
        <title>The genome of the leaf-cutting ant Acromyrmex echinatior suggests key adaptations to social evolution and fungus farming.</title>
        <authorList>
            <person name="Nygaard S."/>
            <person name="Zhang G."/>
        </authorList>
    </citation>
    <scope>NUCLEOTIDE SEQUENCE</scope>
</reference>
<evidence type="ECO:0000313" key="1">
    <source>
        <dbReference type="EMBL" id="EGI71105.1"/>
    </source>
</evidence>
<dbReference type="InParanoid" id="F4W3X0"/>
<keyword evidence="2" id="KW-1185">Reference proteome</keyword>
<proteinExistence type="predicted"/>